<feature type="region of interest" description="Disordered" evidence="1">
    <location>
        <begin position="18"/>
        <end position="42"/>
    </location>
</feature>
<dbReference type="VEuPathDB" id="TrichDB:TRFO_33772"/>
<evidence type="ECO:0000313" key="2">
    <source>
        <dbReference type="EMBL" id="OHS99741.1"/>
    </source>
</evidence>
<sequence length="189" mass="21397">MIGLLTCNCHNIAITGQEPNKSTSKKDHHTHRKSSDAPYHKFNKKDGPKCGYLQINEQNLYVNEPENTCISAKSATHFCLTCNKCQESFLVSVISHRKAVVKKSVNSISPQNLNSKPLPTLDNRMPIEIRPFVQIGEPDLSYLRNEKFDEDETESFDFFIAGYESLPINLNEIPSFSCSTSYLMAYSLE</sequence>
<proteinExistence type="predicted"/>
<evidence type="ECO:0000313" key="3">
    <source>
        <dbReference type="Proteomes" id="UP000179807"/>
    </source>
</evidence>
<organism evidence="2 3">
    <name type="scientific">Tritrichomonas foetus</name>
    <dbReference type="NCBI Taxonomy" id="1144522"/>
    <lineage>
        <taxon>Eukaryota</taxon>
        <taxon>Metamonada</taxon>
        <taxon>Parabasalia</taxon>
        <taxon>Tritrichomonadida</taxon>
        <taxon>Tritrichomonadidae</taxon>
        <taxon>Tritrichomonas</taxon>
    </lineage>
</organism>
<feature type="compositionally biased region" description="Basic and acidic residues" evidence="1">
    <location>
        <begin position="33"/>
        <end position="42"/>
    </location>
</feature>
<reference evidence="2" key="1">
    <citation type="submission" date="2016-10" db="EMBL/GenBank/DDBJ databases">
        <authorList>
            <person name="Benchimol M."/>
            <person name="Almeida L.G."/>
            <person name="Vasconcelos A.T."/>
            <person name="Perreira-Neves A."/>
            <person name="Rosa I.A."/>
            <person name="Tasca T."/>
            <person name="Bogo M.R."/>
            <person name="de Souza W."/>
        </authorList>
    </citation>
    <scope>NUCLEOTIDE SEQUENCE [LARGE SCALE GENOMIC DNA]</scope>
    <source>
        <strain evidence="2">K</strain>
    </source>
</reference>
<dbReference type="AlphaFoldDB" id="A0A1J4JQD7"/>
<dbReference type="RefSeq" id="XP_068352878.1">
    <property type="nucleotide sequence ID" value="XM_068509269.1"/>
</dbReference>
<gene>
    <name evidence="2" type="ORF">TRFO_33772</name>
</gene>
<name>A0A1J4JQD7_9EUKA</name>
<dbReference type="Proteomes" id="UP000179807">
    <property type="component" value="Unassembled WGS sequence"/>
</dbReference>
<dbReference type="EMBL" id="MLAK01000990">
    <property type="protein sequence ID" value="OHS99741.1"/>
    <property type="molecule type" value="Genomic_DNA"/>
</dbReference>
<accession>A0A1J4JQD7</accession>
<keyword evidence="3" id="KW-1185">Reference proteome</keyword>
<protein>
    <submittedName>
        <fullName evidence="2">Uncharacterized protein</fullName>
    </submittedName>
</protein>
<comment type="caution">
    <text evidence="2">The sequence shown here is derived from an EMBL/GenBank/DDBJ whole genome shotgun (WGS) entry which is preliminary data.</text>
</comment>
<evidence type="ECO:0000256" key="1">
    <source>
        <dbReference type="SAM" id="MobiDB-lite"/>
    </source>
</evidence>
<dbReference type="GeneID" id="94843973"/>